<sequence>MSETSSEGRGGRFSRWRSRSRGTNTMKAGFTLAKHNAGNLNKATLEGISRAKVTPADLQQTAQAAVNAEARGGAYIAQSQRLGQVLTDRMQANRAPQGRTINPIRRAVRGISRWHHQRNGAKIVKAGMVMAAKQAKNADPGVKYALDPRAGGKLNPANIAALVEGRLDQVFGPQAMNAQQQQAQQGPGQQVQGPGQQVPQQGAQQAPSLMDQLQMGEQRQIALMAEMQQLQVQMQQLVQERMAQLEQEVANLSAMQGRMAQMNQQFNQQVNQQVGQPQAQVQQDPDARFNVGQHAIIQTGEPAQTGEAAQPGEPAVTGEPAPTAETAQLSAEGDPQQVPAPANQQAAEGDGPQLGGGDDGQQLGGGDDAQQVEGGEPPVVAAQPEVEGDAQQLGDGADGAQPQVAPSGAQQAVQGGPASGQQVEGDGRAAEELPLGEVWSRIAERQDAPEAQKTGPENDAAKVSAATDPAIRAGLNEIKPRPSTAAQATKTAQSSREDTTGAQRAGSAASKNTQQTGPRT</sequence>
<proteinExistence type="predicted"/>
<dbReference type="EMBL" id="SODF01000003">
    <property type="protein sequence ID" value="TDW15620.1"/>
    <property type="molecule type" value="Genomic_DNA"/>
</dbReference>
<feature type="compositionally biased region" description="Gly residues" evidence="2">
    <location>
        <begin position="352"/>
        <end position="367"/>
    </location>
</feature>
<organism evidence="3 4">
    <name type="scientific">Kribbella kalugense</name>
    <dbReference type="NCBI Taxonomy" id="2512221"/>
    <lineage>
        <taxon>Bacteria</taxon>
        <taxon>Bacillati</taxon>
        <taxon>Actinomycetota</taxon>
        <taxon>Actinomycetes</taxon>
        <taxon>Propionibacteriales</taxon>
        <taxon>Kribbellaceae</taxon>
        <taxon>Kribbella</taxon>
    </lineage>
</organism>
<feature type="region of interest" description="Disordered" evidence="2">
    <location>
        <begin position="302"/>
        <end position="520"/>
    </location>
</feature>
<evidence type="ECO:0000256" key="2">
    <source>
        <dbReference type="SAM" id="MobiDB-lite"/>
    </source>
</evidence>
<dbReference type="RefSeq" id="WP_134123461.1">
    <property type="nucleotide sequence ID" value="NZ_SODF01000003.1"/>
</dbReference>
<evidence type="ECO:0000256" key="1">
    <source>
        <dbReference type="SAM" id="Coils"/>
    </source>
</evidence>
<comment type="caution">
    <text evidence="3">The sequence shown here is derived from an EMBL/GenBank/DDBJ whole genome shotgun (WGS) entry which is preliminary data.</text>
</comment>
<feature type="compositionally biased region" description="Low complexity" evidence="2">
    <location>
        <begin position="483"/>
        <end position="494"/>
    </location>
</feature>
<feature type="compositionally biased region" description="Low complexity" evidence="2">
    <location>
        <begin position="389"/>
        <end position="401"/>
    </location>
</feature>
<evidence type="ECO:0000313" key="4">
    <source>
        <dbReference type="Proteomes" id="UP000295447"/>
    </source>
</evidence>
<keyword evidence="1" id="KW-0175">Coiled coil</keyword>
<reference evidence="3 4" key="1">
    <citation type="submission" date="2019-03" db="EMBL/GenBank/DDBJ databases">
        <title>Genomic Encyclopedia of Type Strains, Phase III (KMG-III): the genomes of soil and plant-associated and newly described type strains.</title>
        <authorList>
            <person name="Whitman W."/>
        </authorList>
    </citation>
    <scope>NUCLEOTIDE SEQUENCE [LARGE SCALE GENOMIC DNA]</scope>
    <source>
        <strain evidence="3 4">VKM Ac-2570</strain>
    </source>
</reference>
<protein>
    <submittedName>
        <fullName evidence="3">Uncharacterized protein</fullName>
    </submittedName>
</protein>
<feature type="region of interest" description="Disordered" evidence="2">
    <location>
        <begin position="1"/>
        <end position="22"/>
    </location>
</feature>
<keyword evidence="4" id="KW-1185">Reference proteome</keyword>
<feature type="coiled-coil region" evidence="1">
    <location>
        <begin position="220"/>
        <end position="265"/>
    </location>
</feature>
<feature type="compositionally biased region" description="Low complexity" evidence="2">
    <location>
        <begin position="335"/>
        <end position="351"/>
    </location>
</feature>
<dbReference type="AlphaFoldDB" id="A0A4R7ZKH8"/>
<gene>
    <name evidence="3" type="ORF">EV650_7108</name>
</gene>
<evidence type="ECO:0000313" key="3">
    <source>
        <dbReference type="EMBL" id="TDW15620.1"/>
    </source>
</evidence>
<accession>A0A4R7ZKH8</accession>
<dbReference type="Proteomes" id="UP000295447">
    <property type="component" value="Unassembled WGS sequence"/>
</dbReference>
<feature type="compositionally biased region" description="Polar residues" evidence="2">
    <location>
        <begin position="509"/>
        <end position="520"/>
    </location>
</feature>
<feature type="region of interest" description="Disordered" evidence="2">
    <location>
        <begin position="176"/>
        <end position="208"/>
    </location>
</feature>
<feature type="compositionally biased region" description="Low complexity" evidence="2">
    <location>
        <begin position="176"/>
        <end position="207"/>
    </location>
</feature>
<name>A0A4R7ZKH8_9ACTN</name>
<dbReference type="OrthoDB" id="3826902at2"/>